<evidence type="ECO:0000313" key="2">
    <source>
        <dbReference type="EMBL" id="MBB4146719.1"/>
    </source>
</evidence>
<keyword evidence="1" id="KW-0812">Transmembrane</keyword>
<accession>A0A7W6LLV1</accession>
<dbReference type="Proteomes" id="UP000590524">
    <property type="component" value="Unassembled WGS sequence"/>
</dbReference>
<reference evidence="2 3" key="1">
    <citation type="submission" date="2020-08" db="EMBL/GenBank/DDBJ databases">
        <title>Genomic Encyclopedia of Type Strains, Phase IV (KMG-IV): sequencing the most valuable type-strain genomes for metagenomic binning, comparative biology and taxonomic classification.</title>
        <authorList>
            <person name="Goeker M."/>
        </authorList>
    </citation>
    <scope>NUCLEOTIDE SEQUENCE [LARGE SCALE GENOMIC DNA]</scope>
    <source>
        <strain evidence="2 3">DSM 19371</strain>
    </source>
</reference>
<protein>
    <recommendedName>
        <fullName evidence="4">DUF2842 domain-containing protein</fullName>
    </recommendedName>
</protein>
<sequence length="80" mass="9229">MSIDPRHYHQPSWRKPAGMFAILGLILAWAVLVGSLSPLIGQLPMWGQVPVYIVLGLIWIWILPLRRLLAWMETGRWRQG</sequence>
<evidence type="ECO:0008006" key="4">
    <source>
        <dbReference type="Google" id="ProtNLM"/>
    </source>
</evidence>
<organism evidence="2 3">
    <name type="scientific">Sphingobium scionense</name>
    <dbReference type="NCBI Taxonomy" id="1404341"/>
    <lineage>
        <taxon>Bacteria</taxon>
        <taxon>Pseudomonadati</taxon>
        <taxon>Pseudomonadota</taxon>
        <taxon>Alphaproteobacteria</taxon>
        <taxon>Sphingomonadales</taxon>
        <taxon>Sphingomonadaceae</taxon>
        <taxon>Sphingobium</taxon>
    </lineage>
</organism>
<dbReference type="AlphaFoldDB" id="A0A7W6LLV1"/>
<name>A0A7W6LLV1_9SPHN</name>
<feature type="transmembrane region" description="Helical" evidence="1">
    <location>
        <begin position="49"/>
        <end position="69"/>
    </location>
</feature>
<dbReference type="EMBL" id="JACIEU010000002">
    <property type="protein sequence ID" value="MBB4146719.1"/>
    <property type="molecule type" value="Genomic_DNA"/>
</dbReference>
<gene>
    <name evidence="2" type="ORF">GGQ90_000474</name>
</gene>
<keyword evidence="1" id="KW-0472">Membrane</keyword>
<dbReference type="InterPro" id="IPR021265">
    <property type="entry name" value="DUF2842"/>
</dbReference>
<evidence type="ECO:0000256" key="1">
    <source>
        <dbReference type="SAM" id="Phobius"/>
    </source>
</evidence>
<comment type="caution">
    <text evidence="2">The sequence shown here is derived from an EMBL/GenBank/DDBJ whole genome shotgun (WGS) entry which is preliminary data.</text>
</comment>
<evidence type="ECO:0000313" key="3">
    <source>
        <dbReference type="Proteomes" id="UP000590524"/>
    </source>
</evidence>
<dbReference type="RefSeq" id="WP_188080651.1">
    <property type="nucleotide sequence ID" value="NZ_JACIEU010000002.1"/>
</dbReference>
<dbReference type="Pfam" id="PF11003">
    <property type="entry name" value="DUF2842"/>
    <property type="match status" value="1"/>
</dbReference>
<feature type="transmembrane region" description="Helical" evidence="1">
    <location>
        <begin position="20"/>
        <end position="43"/>
    </location>
</feature>
<proteinExistence type="predicted"/>
<keyword evidence="1" id="KW-1133">Transmembrane helix</keyword>
<keyword evidence="3" id="KW-1185">Reference proteome</keyword>